<dbReference type="EMBL" id="ML208319">
    <property type="protein sequence ID" value="TFK70044.1"/>
    <property type="molecule type" value="Genomic_DNA"/>
</dbReference>
<evidence type="ECO:0000313" key="2">
    <source>
        <dbReference type="Proteomes" id="UP000308600"/>
    </source>
</evidence>
<dbReference type="Proteomes" id="UP000308600">
    <property type="component" value="Unassembled WGS sequence"/>
</dbReference>
<sequence length="138" mass="15422">MSTTTCTSCTEESVFLYLALGYLVAHAPLATQIVVSTVFMILHIRRAYQGLCLHSPTTSIPGTKHRRSLAVHEEPSQVTQWRYLVSEKAPDPFKMRGNLSRFDARAPFNRSFGTRGQKLGRSESDSSTASTLERITEE</sequence>
<reference evidence="1 2" key="1">
    <citation type="journal article" date="2019" name="Nat. Ecol. Evol.">
        <title>Megaphylogeny resolves global patterns of mushroom evolution.</title>
        <authorList>
            <person name="Varga T."/>
            <person name="Krizsan K."/>
            <person name="Foldi C."/>
            <person name="Dima B."/>
            <person name="Sanchez-Garcia M."/>
            <person name="Sanchez-Ramirez S."/>
            <person name="Szollosi G.J."/>
            <person name="Szarkandi J.G."/>
            <person name="Papp V."/>
            <person name="Albert L."/>
            <person name="Andreopoulos W."/>
            <person name="Angelini C."/>
            <person name="Antonin V."/>
            <person name="Barry K.W."/>
            <person name="Bougher N.L."/>
            <person name="Buchanan P."/>
            <person name="Buyck B."/>
            <person name="Bense V."/>
            <person name="Catcheside P."/>
            <person name="Chovatia M."/>
            <person name="Cooper J."/>
            <person name="Damon W."/>
            <person name="Desjardin D."/>
            <person name="Finy P."/>
            <person name="Geml J."/>
            <person name="Haridas S."/>
            <person name="Hughes K."/>
            <person name="Justo A."/>
            <person name="Karasinski D."/>
            <person name="Kautmanova I."/>
            <person name="Kiss B."/>
            <person name="Kocsube S."/>
            <person name="Kotiranta H."/>
            <person name="LaButti K.M."/>
            <person name="Lechner B.E."/>
            <person name="Liimatainen K."/>
            <person name="Lipzen A."/>
            <person name="Lukacs Z."/>
            <person name="Mihaltcheva S."/>
            <person name="Morgado L.N."/>
            <person name="Niskanen T."/>
            <person name="Noordeloos M.E."/>
            <person name="Ohm R.A."/>
            <person name="Ortiz-Santana B."/>
            <person name="Ovrebo C."/>
            <person name="Racz N."/>
            <person name="Riley R."/>
            <person name="Savchenko A."/>
            <person name="Shiryaev A."/>
            <person name="Soop K."/>
            <person name="Spirin V."/>
            <person name="Szebenyi C."/>
            <person name="Tomsovsky M."/>
            <person name="Tulloss R.E."/>
            <person name="Uehling J."/>
            <person name="Grigoriev I.V."/>
            <person name="Vagvolgyi C."/>
            <person name="Papp T."/>
            <person name="Martin F.M."/>
            <person name="Miettinen O."/>
            <person name="Hibbett D.S."/>
            <person name="Nagy L.G."/>
        </authorList>
    </citation>
    <scope>NUCLEOTIDE SEQUENCE [LARGE SCALE GENOMIC DNA]</scope>
    <source>
        <strain evidence="1 2">NL-1719</strain>
    </source>
</reference>
<protein>
    <submittedName>
        <fullName evidence="1">Uncharacterized protein</fullName>
    </submittedName>
</protein>
<gene>
    <name evidence="1" type="ORF">BDN72DRAFT_839474</name>
</gene>
<accession>A0ACD3AWG3</accession>
<keyword evidence="2" id="KW-1185">Reference proteome</keyword>
<name>A0ACD3AWG3_9AGAR</name>
<proteinExistence type="predicted"/>
<organism evidence="1 2">
    <name type="scientific">Pluteus cervinus</name>
    <dbReference type="NCBI Taxonomy" id="181527"/>
    <lineage>
        <taxon>Eukaryota</taxon>
        <taxon>Fungi</taxon>
        <taxon>Dikarya</taxon>
        <taxon>Basidiomycota</taxon>
        <taxon>Agaricomycotina</taxon>
        <taxon>Agaricomycetes</taxon>
        <taxon>Agaricomycetidae</taxon>
        <taxon>Agaricales</taxon>
        <taxon>Pluteineae</taxon>
        <taxon>Pluteaceae</taxon>
        <taxon>Pluteus</taxon>
    </lineage>
</organism>
<evidence type="ECO:0000313" key="1">
    <source>
        <dbReference type="EMBL" id="TFK70044.1"/>
    </source>
</evidence>